<organism evidence="1 2">
    <name type="scientific">Sphingobacterium populi</name>
    <dbReference type="NCBI Taxonomy" id="1812824"/>
    <lineage>
        <taxon>Bacteria</taxon>
        <taxon>Pseudomonadati</taxon>
        <taxon>Bacteroidota</taxon>
        <taxon>Sphingobacteriia</taxon>
        <taxon>Sphingobacteriales</taxon>
        <taxon>Sphingobacteriaceae</taxon>
        <taxon>Sphingobacterium</taxon>
    </lineage>
</organism>
<protein>
    <recommendedName>
        <fullName evidence="3">Late embryogenesis abundant protein LEA-2 subgroup domain-containing protein</fullName>
    </recommendedName>
</protein>
<dbReference type="EMBL" id="JBHUMB010000014">
    <property type="protein sequence ID" value="MFD2744720.1"/>
    <property type="molecule type" value="Genomic_DNA"/>
</dbReference>
<dbReference type="RefSeq" id="WP_066752486.1">
    <property type="nucleotide sequence ID" value="NZ_JBHUMB010000014.1"/>
</dbReference>
<proteinExistence type="predicted"/>
<keyword evidence="2" id="KW-1185">Reference proteome</keyword>
<sequence>MVRRIELAIYDFRLQYRYGGTIEIEITGGFKFQSNRGVLTKRFEIVSNGVNGFIDHGSEIVAARVALVIQWRIGEFNNGTFQIPIHHLVSTGNNFVVKVKGLIIHGRVAETIKMD</sequence>
<dbReference type="Proteomes" id="UP001597418">
    <property type="component" value="Unassembled WGS sequence"/>
</dbReference>
<evidence type="ECO:0008006" key="3">
    <source>
        <dbReference type="Google" id="ProtNLM"/>
    </source>
</evidence>
<name>A0ABW5UHB4_9SPHI</name>
<reference evidence="2" key="1">
    <citation type="journal article" date="2019" name="Int. J. Syst. Evol. Microbiol.">
        <title>The Global Catalogue of Microorganisms (GCM) 10K type strain sequencing project: providing services to taxonomists for standard genome sequencing and annotation.</title>
        <authorList>
            <consortium name="The Broad Institute Genomics Platform"/>
            <consortium name="The Broad Institute Genome Sequencing Center for Infectious Disease"/>
            <person name="Wu L."/>
            <person name="Ma J."/>
        </authorList>
    </citation>
    <scope>NUCLEOTIDE SEQUENCE [LARGE SCALE GENOMIC DNA]</scope>
    <source>
        <strain evidence="2">KCTC 42247</strain>
    </source>
</reference>
<comment type="caution">
    <text evidence="1">The sequence shown here is derived from an EMBL/GenBank/DDBJ whole genome shotgun (WGS) entry which is preliminary data.</text>
</comment>
<accession>A0ABW5UHB4</accession>
<evidence type="ECO:0000313" key="1">
    <source>
        <dbReference type="EMBL" id="MFD2744720.1"/>
    </source>
</evidence>
<gene>
    <name evidence="1" type="ORF">ACFSQ6_15080</name>
</gene>
<evidence type="ECO:0000313" key="2">
    <source>
        <dbReference type="Proteomes" id="UP001597418"/>
    </source>
</evidence>